<sequence>MSQENDNSLPIDSRTRAIIDGLPPDDREQLQVQMKRAADHQRRMLETALEDAVRMVPAPLRKRVQKLFLG</sequence>
<organism evidence="2 3">
    <name type="scientific">Salinisphaera aquimarina</name>
    <dbReference type="NCBI Taxonomy" id="2094031"/>
    <lineage>
        <taxon>Bacteria</taxon>
        <taxon>Pseudomonadati</taxon>
        <taxon>Pseudomonadota</taxon>
        <taxon>Gammaproteobacteria</taxon>
        <taxon>Salinisphaerales</taxon>
        <taxon>Salinisphaeraceae</taxon>
        <taxon>Salinisphaera</taxon>
    </lineage>
</organism>
<name>A0ABV7EQW1_9GAMM</name>
<feature type="compositionally biased region" description="Polar residues" evidence="1">
    <location>
        <begin position="1"/>
        <end position="10"/>
    </location>
</feature>
<evidence type="ECO:0000256" key="1">
    <source>
        <dbReference type="SAM" id="MobiDB-lite"/>
    </source>
</evidence>
<protein>
    <submittedName>
        <fullName evidence="2">Uncharacterized protein</fullName>
    </submittedName>
</protein>
<dbReference type="EMBL" id="JBHRSS010000003">
    <property type="protein sequence ID" value="MFC3104263.1"/>
    <property type="molecule type" value="Genomic_DNA"/>
</dbReference>
<feature type="region of interest" description="Disordered" evidence="1">
    <location>
        <begin position="1"/>
        <end position="24"/>
    </location>
</feature>
<keyword evidence="3" id="KW-1185">Reference proteome</keyword>
<dbReference type="Proteomes" id="UP001595462">
    <property type="component" value="Unassembled WGS sequence"/>
</dbReference>
<comment type="caution">
    <text evidence="2">The sequence shown here is derived from an EMBL/GenBank/DDBJ whole genome shotgun (WGS) entry which is preliminary data.</text>
</comment>
<evidence type="ECO:0000313" key="3">
    <source>
        <dbReference type="Proteomes" id="UP001595462"/>
    </source>
</evidence>
<proteinExistence type="predicted"/>
<evidence type="ECO:0000313" key="2">
    <source>
        <dbReference type="EMBL" id="MFC3104263.1"/>
    </source>
</evidence>
<reference evidence="3" key="1">
    <citation type="journal article" date="2019" name="Int. J. Syst. Evol. Microbiol.">
        <title>The Global Catalogue of Microorganisms (GCM) 10K type strain sequencing project: providing services to taxonomists for standard genome sequencing and annotation.</title>
        <authorList>
            <consortium name="The Broad Institute Genomics Platform"/>
            <consortium name="The Broad Institute Genome Sequencing Center for Infectious Disease"/>
            <person name="Wu L."/>
            <person name="Ma J."/>
        </authorList>
    </citation>
    <scope>NUCLEOTIDE SEQUENCE [LARGE SCALE GENOMIC DNA]</scope>
    <source>
        <strain evidence="3">KCTC 52640</strain>
    </source>
</reference>
<accession>A0ABV7EQW1</accession>
<dbReference type="RefSeq" id="WP_380689073.1">
    <property type="nucleotide sequence ID" value="NZ_JBHRSS010000003.1"/>
</dbReference>
<gene>
    <name evidence="2" type="ORF">ACFOSU_10180</name>
</gene>